<evidence type="ECO:0000259" key="6">
    <source>
        <dbReference type="SMART" id="SM00409"/>
    </source>
</evidence>
<dbReference type="SUPFAM" id="SSF48726">
    <property type="entry name" value="Immunoglobulin"/>
    <property type="match status" value="1"/>
</dbReference>
<keyword evidence="4" id="KW-0812">Transmembrane</keyword>
<dbReference type="GeneID" id="120434218"/>
<evidence type="ECO:0000313" key="7">
    <source>
        <dbReference type="Ensembl" id="ENSOABP00000064059.1"/>
    </source>
</evidence>
<feature type="signal peptide" evidence="5">
    <location>
        <begin position="1"/>
        <end position="24"/>
    </location>
</feature>
<protein>
    <recommendedName>
        <fullName evidence="6">Immunoglobulin domain-containing protein</fullName>
    </recommendedName>
</protein>
<dbReference type="PANTHER" id="PTHR11481">
    <property type="entry name" value="IMMUNOGLOBULIN FC RECEPTOR"/>
    <property type="match status" value="1"/>
</dbReference>
<dbReference type="Proteomes" id="UP000472276">
    <property type="component" value="Unassembled WGS sequence"/>
</dbReference>
<dbReference type="InterPro" id="IPR003599">
    <property type="entry name" value="Ig_sub"/>
</dbReference>
<reference evidence="7" key="2">
    <citation type="submission" date="2025-08" db="UniProtKB">
        <authorList>
            <consortium name="Ensembl"/>
        </authorList>
    </citation>
    <scope>IDENTIFICATION</scope>
</reference>
<gene>
    <name evidence="7" type="primary">LOC120434218</name>
</gene>
<dbReference type="PANTHER" id="PTHR11481:SF64">
    <property type="entry name" value="FC RECEPTOR-LIKE PROTEIN 4"/>
    <property type="match status" value="1"/>
</dbReference>
<feature type="domain" description="Immunoglobulin" evidence="6">
    <location>
        <begin position="122"/>
        <end position="194"/>
    </location>
</feature>
<dbReference type="Gene3D" id="2.60.40.10">
    <property type="entry name" value="Immunoglobulins"/>
    <property type="match status" value="2"/>
</dbReference>
<keyword evidence="2" id="KW-1015">Disulfide bond</keyword>
<dbReference type="InterPro" id="IPR050488">
    <property type="entry name" value="Ig_Fc_receptor"/>
</dbReference>
<sequence>MKTSSVSLLLGLCVLLLSAPTVSAVSLYVSPNHQQFFKGDRYVSLSCVDDGQTADGWTVKRTRGVSTEGCGAAADFRRFNNSFCVLDLSVSSGGSFWCENSSGQKSDEVSIAVSEKQLILEIPALPVNTGSNVTLLCKPRNGSAKKSYFFKDEVKLGDGPEGKLILHNVQQSDEGLYWCSTPIHQSPQSRLKVKEPPPPPPPHTTIMYTPSPSPSPSGNTEPSASSSLRPRSPSVPVLRLFCHLLVFCPYFISTILLLLICCSRK</sequence>
<evidence type="ECO:0000256" key="3">
    <source>
        <dbReference type="SAM" id="MobiDB-lite"/>
    </source>
</evidence>
<proteinExistence type="predicted"/>
<dbReference type="GO" id="GO:0004888">
    <property type="term" value="F:transmembrane signaling receptor activity"/>
    <property type="evidence" value="ECO:0007669"/>
    <property type="project" value="TreeGrafter"/>
</dbReference>
<dbReference type="AlphaFoldDB" id="A0AAZ1X8U2"/>
<evidence type="ECO:0000256" key="2">
    <source>
        <dbReference type="ARBA" id="ARBA00023157"/>
    </source>
</evidence>
<dbReference type="GO" id="GO:0006955">
    <property type="term" value="P:immune response"/>
    <property type="evidence" value="ECO:0007669"/>
    <property type="project" value="TreeGrafter"/>
</dbReference>
<reference evidence="8" key="1">
    <citation type="submission" date="2020-03" db="EMBL/GenBank/DDBJ databases">
        <title>Evolution of repeat sequences and sex chromosomes of tilapia species revealed by chromosome-level genomes.</title>
        <authorList>
            <person name="Xu L."/>
            <person name="Tao W."/>
            <person name="Wang D."/>
            <person name="Zhou Q."/>
        </authorList>
    </citation>
    <scope>NUCLEOTIDE SEQUENCE [LARGE SCALE GENOMIC DNA]</scope>
    <source>
        <strain evidence="8">Israel</strain>
    </source>
</reference>
<evidence type="ECO:0000313" key="8">
    <source>
        <dbReference type="Proteomes" id="UP000472276"/>
    </source>
</evidence>
<keyword evidence="8" id="KW-1185">Reference proteome</keyword>
<evidence type="ECO:0000256" key="4">
    <source>
        <dbReference type="SAM" id="Phobius"/>
    </source>
</evidence>
<dbReference type="KEGG" id="oau:120434218"/>
<feature type="transmembrane region" description="Helical" evidence="4">
    <location>
        <begin position="237"/>
        <end position="260"/>
    </location>
</feature>
<dbReference type="GO" id="GO:0007166">
    <property type="term" value="P:cell surface receptor signaling pathway"/>
    <property type="evidence" value="ECO:0007669"/>
    <property type="project" value="TreeGrafter"/>
</dbReference>
<dbReference type="InterPro" id="IPR013783">
    <property type="entry name" value="Ig-like_fold"/>
</dbReference>
<dbReference type="GO" id="GO:0009897">
    <property type="term" value="C:external side of plasma membrane"/>
    <property type="evidence" value="ECO:0007669"/>
    <property type="project" value="TreeGrafter"/>
</dbReference>
<dbReference type="RefSeq" id="XP_039457811.1">
    <property type="nucleotide sequence ID" value="XM_039601877.1"/>
</dbReference>
<keyword evidence="4" id="KW-1133">Transmembrane helix</keyword>
<name>A0AAZ1X8U2_OREAU</name>
<dbReference type="Ensembl" id="ENSOABT00000079186.1">
    <property type="protein sequence ID" value="ENSOABP00000064059.1"/>
    <property type="gene ID" value="ENSOABG00000036799.1"/>
</dbReference>
<feature type="chain" id="PRO_5044265867" description="Immunoglobulin domain-containing protein" evidence="5">
    <location>
        <begin position="25"/>
        <end position="265"/>
    </location>
</feature>
<dbReference type="InterPro" id="IPR036179">
    <property type="entry name" value="Ig-like_dom_sf"/>
</dbReference>
<keyword evidence="1 5" id="KW-0732">Signal</keyword>
<evidence type="ECO:0000256" key="1">
    <source>
        <dbReference type="ARBA" id="ARBA00022729"/>
    </source>
</evidence>
<feature type="region of interest" description="Disordered" evidence="3">
    <location>
        <begin position="187"/>
        <end position="231"/>
    </location>
</feature>
<reference evidence="7" key="3">
    <citation type="submission" date="2025-09" db="UniProtKB">
        <authorList>
            <consortium name="Ensembl"/>
        </authorList>
    </citation>
    <scope>IDENTIFICATION</scope>
</reference>
<keyword evidence="4" id="KW-0472">Membrane</keyword>
<evidence type="ECO:0000256" key="5">
    <source>
        <dbReference type="SAM" id="SignalP"/>
    </source>
</evidence>
<accession>A0AAZ1X8U2</accession>
<organism evidence="7 8">
    <name type="scientific">Oreochromis aureus</name>
    <name type="common">Israeli tilapia</name>
    <name type="synonym">Chromis aureus</name>
    <dbReference type="NCBI Taxonomy" id="47969"/>
    <lineage>
        <taxon>Eukaryota</taxon>
        <taxon>Metazoa</taxon>
        <taxon>Chordata</taxon>
        <taxon>Craniata</taxon>
        <taxon>Vertebrata</taxon>
        <taxon>Euteleostomi</taxon>
        <taxon>Actinopterygii</taxon>
        <taxon>Neopterygii</taxon>
        <taxon>Teleostei</taxon>
        <taxon>Neoteleostei</taxon>
        <taxon>Acanthomorphata</taxon>
        <taxon>Ovalentaria</taxon>
        <taxon>Cichlomorphae</taxon>
        <taxon>Cichliformes</taxon>
        <taxon>Cichlidae</taxon>
        <taxon>African cichlids</taxon>
        <taxon>Pseudocrenilabrinae</taxon>
        <taxon>Oreochromini</taxon>
        <taxon>Oreochromis</taxon>
    </lineage>
</organism>
<dbReference type="SMART" id="SM00409">
    <property type="entry name" value="IG"/>
    <property type="match status" value="1"/>
</dbReference>